<evidence type="ECO:0000313" key="2">
    <source>
        <dbReference type="EMBL" id="GGN62452.1"/>
    </source>
</evidence>
<feature type="compositionally biased region" description="Pro residues" evidence="1">
    <location>
        <begin position="26"/>
        <end position="35"/>
    </location>
</feature>
<protein>
    <submittedName>
        <fullName evidence="2">Uncharacterized protein</fullName>
    </submittedName>
</protein>
<organism evidence="2 3">
    <name type="scientific">Streptomyces kronopolitis</name>
    <dbReference type="NCBI Taxonomy" id="1612435"/>
    <lineage>
        <taxon>Bacteria</taxon>
        <taxon>Bacillati</taxon>
        <taxon>Actinomycetota</taxon>
        <taxon>Actinomycetes</taxon>
        <taxon>Kitasatosporales</taxon>
        <taxon>Streptomycetaceae</taxon>
        <taxon>Streptomyces</taxon>
    </lineage>
</organism>
<gene>
    <name evidence="2" type="ORF">GCM10012285_62600</name>
</gene>
<dbReference type="EMBL" id="BMND01000047">
    <property type="protein sequence ID" value="GGN62452.1"/>
    <property type="molecule type" value="Genomic_DNA"/>
</dbReference>
<evidence type="ECO:0000256" key="1">
    <source>
        <dbReference type="SAM" id="MobiDB-lite"/>
    </source>
</evidence>
<comment type="caution">
    <text evidence="2">The sequence shown here is derived from an EMBL/GenBank/DDBJ whole genome shotgun (WGS) entry which is preliminary data.</text>
</comment>
<proteinExistence type="predicted"/>
<evidence type="ECO:0000313" key="3">
    <source>
        <dbReference type="Proteomes" id="UP000600080"/>
    </source>
</evidence>
<reference evidence="3" key="1">
    <citation type="journal article" date="2019" name="Int. J. Syst. Evol. Microbiol.">
        <title>The Global Catalogue of Microorganisms (GCM) 10K type strain sequencing project: providing services to taxonomists for standard genome sequencing and annotation.</title>
        <authorList>
            <consortium name="The Broad Institute Genomics Platform"/>
            <consortium name="The Broad Institute Genome Sequencing Center for Infectious Disease"/>
            <person name="Wu L."/>
            <person name="Ma J."/>
        </authorList>
    </citation>
    <scope>NUCLEOTIDE SEQUENCE [LARGE SCALE GENOMIC DNA]</scope>
    <source>
        <strain evidence="3">CGMCC 4.7323</strain>
    </source>
</reference>
<feature type="region of interest" description="Disordered" evidence="1">
    <location>
        <begin position="1"/>
        <end position="41"/>
    </location>
</feature>
<dbReference type="Proteomes" id="UP000600080">
    <property type="component" value="Unassembled WGS sequence"/>
</dbReference>
<keyword evidence="3" id="KW-1185">Reference proteome</keyword>
<sequence length="72" mass="7695">MTVMVSRAGAGPGPHRGLSSKSRRAVPPPRPPSPPHAFTLPSVSPVRQYRWSTVISTISGTTDNSAPPTVYW</sequence>
<name>A0ABQ2K2I6_9ACTN</name>
<accession>A0ABQ2K2I6</accession>